<dbReference type="Pfam" id="PF03692">
    <property type="entry name" value="CxxCxxCC"/>
    <property type="match status" value="1"/>
</dbReference>
<evidence type="ECO:0000313" key="1">
    <source>
        <dbReference type="EMBL" id="DAF43512.1"/>
    </source>
</evidence>
<dbReference type="EMBL" id="BK032509">
    <property type="protein sequence ID" value="DAF43512.1"/>
    <property type="molecule type" value="Genomic_DNA"/>
</dbReference>
<reference evidence="1" key="1">
    <citation type="journal article" date="2021" name="Proc. Natl. Acad. Sci. U.S.A.">
        <title>A Catalog of Tens of Thousands of Viruses from Human Metagenomes Reveals Hidden Associations with Chronic Diseases.</title>
        <authorList>
            <person name="Tisza M.J."/>
            <person name="Buck C.B."/>
        </authorList>
    </citation>
    <scope>NUCLEOTIDE SEQUENCE</scope>
    <source>
        <strain evidence="1">CtWdm1</strain>
    </source>
</reference>
<proteinExistence type="predicted"/>
<name>A0A8S5RXW7_9CAUD</name>
<protein>
    <submittedName>
        <fullName evidence="1">Zinc- or iron-chelating domain</fullName>
    </submittedName>
</protein>
<organism evidence="1">
    <name type="scientific">Siphoviridae sp. ctWdm1</name>
    <dbReference type="NCBI Taxonomy" id="2827883"/>
    <lineage>
        <taxon>Viruses</taxon>
        <taxon>Duplodnaviria</taxon>
        <taxon>Heunggongvirae</taxon>
        <taxon>Uroviricota</taxon>
        <taxon>Caudoviricetes</taxon>
    </lineage>
</organism>
<accession>A0A8S5RXW7</accession>
<dbReference type="InterPro" id="IPR005358">
    <property type="entry name" value="Puta_zinc/iron-chelating_dom"/>
</dbReference>
<sequence>MMRQMKLGDFIKINHVKDFSINGKCSMCGECCGAILPVSEKEIKRIKKYVVEHNIKINVNPINTLSEKMIDLTCPFRNNKERKCDIYEVRPKICRSFICNLKNIDNIDRINRIYKTVNMRKIFEVYK</sequence>